<dbReference type="AlphaFoldDB" id="A0A8I6Y086"/>
<dbReference type="Gramene" id="HORVU.MOREX.r3.3HG0282440.1">
    <property type="protein sequence ID" value="HORVU.MOREX.r3.3HG0282440.1"/>
    <property type="gene ID" value="HORVU.MOREX.r3.3HG0282440"/>
</dbReference>
<name>A0A8I6Y086_HORVV</name>
<dbReference type="SMR" id="A0A8I6Y086"/>
<dbReference type="InterPro" id="IPR053168">
    <property type="entry name" value="Glutamic_endopeptidase"/>
</dbReference>
<keyword evidence="3" id="KW-1185">Reference proteome</keyword>
<dbReference type="EnsemblPlants" id="HORVU.MOREX.r3.3HG0282440.1">
    <property type="protein sequence ID" value="HORVU.MOREX.r3.3HG0282440.1"/>
    <property type="gene ID" value="HORVU.MOREX.r3.3HG0282440"/>
</dbReference>
<protein>
    <recommendedName>
        <fullName evidence="1">Neprosin PEP catalytic domain-containing protein</fullName>
    </recommendedName>
</protein>
<dbReference type="PROSITE" id="PS52045">
    <property type="entry name" value="NEPROSIN_PEP_CD"/>
    <property type="match status" value="1"/>
</dbReference>
<proteinExistence type="predicted"/>
<evidence type="ECO:0000259" key="1">
    <source>
        <dbReference type="PROSITE" id="PS52045"/>
    </source>
</evidence>
<reference evidence="3" key="1">
    <citation type="journal article" date="2012" name="Nature">
        <title>A physical, genetic and functional sequence assembly of the barley genome.</title>
        <authorList>
            <consortium name="The International Barley Genome Sequencing Consortium"/>
            <person name="Mayer K.F."/>
            <person name="Waugh R."/>
            <person name="Brown J.W."/>
            <person name="Schulman A."/>
            <person name="Langridge P."/>
            <person name="Platzer M."/>
            <person name="Fincher G.B."/>
            <person name="Muehlbauer G.J."/>
            <person name="Sato K."/>
            <person name="Close T.J."/>
            <person name="Wise R.P."/>
            <person name="Stein N."/>
        </authorList>
    </citation>
    <scope>NUCLEOTIDE SEQUENCE [LARGE SCALE GENOMIC DNA]</scope>
    <source>
        <strain evidence="3">cv. Morex</strain>
    </source>
</reference>
<accession>A0A8I6Y086</accession>
<evidence type="ECO:0000313" key="2">
    <source>
        <dbReference type="EnsemblPlants" id="HORVU.MOREX.r3.3HG0282440.1"/>
    </source>
</evidence>
<dbReference type="Pfam" id="PF03080">
    <property type="entry name" value="Neprosin"/>
    <property type="match status" value="1"/>
</dbReference>
<reference evidence="2" key="2">
    <citation type="submission" date="2020-10" db="EMBL/GenBank/DDBJ databases">
        <authorList>
            <person name="Scholz U."/>
            <person name="Mascher M."/>
            <person name="Fiebig A."/>
        </authorList>
    </citation>
    <scope>NUCLEOTIDE SEQUENCE [LARGE SCALE GENOMIC DNA]</scope>
    <source>
        <strain evidence="2">cv. Morex</strain>
    </source>
</reference>
<evidence type="ECO:0000313" key="3">
    <source>
        <dbReference type="Proteomes" id="UP000011116"/>
    </source>
</evidence>
<dbReference type="PANTHER" id="PTHR31589:SF236">
    <property type="entry name" value="NEPROSIN DOMAIN-CONTAINING PROTEIN"/>
    <property type="match status" value="1"/>
</dbReference>
<sequence>MAWTTDTGKSCTNMLCPGFHKISSSIAPRKILDKVSRIHGPKWFMTLRVFKEKSSGDWHVYLYKDNGIQELVGYFPKYLVPGLINKQVEISFGGYVYYKKPQPSPPMGSGYVIASSNAASFNILRLIDAHGNDHVVNTDLPSYIDRKGCYTPSQIDASTIFFYGVP</sequence>
<dbReference type="Proteomes" id="UP000011116">
    <property type="component" value="Chromosome 3H"/>
</dbReference>
<organism evidence="2 3">
    <name type="scientific">Hordeum vulgare subsp. vulgare</name>
    <name type="common">Domesticated barley</name>
    <dbReference type="NCBI Taxonomy" id="112509"/>
    <lineage>
        <taxon>Eukaryota</taxon>
        <taxon>Viridiplantae</taxon>
        <taxon>Streptophyta</taxon>
        <taxon>Embryophyta</taxon>
        <taxon>Tracheophyta</taxon>
        <taxon>Spermatophyta</taxon>
        <taxon>Magnoliopsida</taxon>
        <taxon>Liliopsida</taxon>
        <taxon>Poales</taxon>
        <taxon>Poaceae</taxon>
        <taxon>BOP clade</taxon>
        <taxon>Pooideae</taxon>
        <taxon>Triticodae</taxon>
        <taxon>Triticeae</taxon>
        <taxon>Hordeinae</taxon>
        <taxon>Hordeum</taxon>
    </lineage>
</organism>
<dbReference type="InterPro" id="IPR004314">
    <property type="entry name" value="Neprosin"/>
</dbReference>
<reference evidence="2" key="3">
    <citation type="submission" date="2022-01" db="UniProtKB">
        <authorList>
            <consortium name="EnsemblPlants"/>
        </authorList>
    </citation>
    <scope>IDENTIFICATION</scope>
    <source>
        <strain evidence="2">subsp. vulgare</strain>
    </source>
</reference>
<dbReference type="PANTHER" id="PTHR31589">
    <property type="entry name" value="PROTEIN, PUTATIVE (DUF239)-RELATED-RELATED"/>
    <property type="match status" value="1"/>
</dbReference>
<feature type="domain" description="Neprosin PEP catalytic" evidence="1">
    <location>
        <begin position="1"/>
        <end position="166"/>
    </location>
</feature>